<feature type="domain" description="DDE Tnp4" evidence="8">
    <location>
        <begin position="135"/>
        <end position="276"/>
    </location>
</feature>
<proteinExistence type="inferred from homology"/>
<dbReference type="EMBL" id="BFEA01000363">
    <property type="protein sequence ID" value="GBG81027.1"/>
    <property type="molecule type" value="Genomic_DNA"/>
</dbReference>
<dbReference type="GO" id="GO:0004518">
    <property type="term" value="F:nuclease activity"/>
    <property type="evidence" value="ECO:0007669"/>
    <property type="project" value="UniProtKB-KW"/>
</dbReference>
<evidence type="ECO:0000313" key="10">
    <source>
        <dbReference type="Proteomes" id="UP000265515"/>
    </source>
</evidence>
<reference evidence="9 10" key="1">
    <citation type="journal article" date="2018" name="Cell">
        <title>The Chara Genome: Secondary Complexity and Implications for Plant Terrestrialization.</title>
        <authorList>
            <person name="Nishiyama T."/>
            <person name="Sakayama H."/>
            <person name="Vries J.D."/>
            <person name="Buschmann H."/>
            <person name="Saint-Marcoux D."/>
            <person name="Ullrich K.K."/>
            <person name="Haas F.B."/>
            <person name="Vanderstraeten L."/>
            <person name="Becker D."/>
            <person name="Lang D."/>
            <person name="Vosolsobe S."/>
            <person name="Rombauts S."/>
            <person name="Wilhelmsson P.K.I."/>
            <person name="Janitza P."/>
            <person name="Kern R."/>
            <person name="Heyl A."/>
            <person name="Rumpler F."/>
            <person name="Villalobos L.I.A.C."/>
            <person name="Clay J.M."/>
            <person name="Skokan R."/>
            <person name="Toyoda A."/>
            <person name="Suzuki Y."/>
            <person name="Kagoshima H."/>
            <person name="Schijlen E."/>
            <person name="Tajeshwar N."/>
            <person name="Catarino B."/>
            <person name="Hetherington A.J."/>
            <person name="Saltykova A."/>
            <person name="Bonnot C."/>
            <person name="Breuninger H."/>
            <person name="Symeonidi A."/>
            <person name="Radhakrishnan G.V."/>
            <person name="Van Nieuwerburgh F."/>
            <person name="Deforce D."/>
            <person name="Chang C."/>
            <person name="Karol K.G."/>
            <person name="Hedrich R."/>
            <person name="Ulvskov P."/>
            <person name="Glockner G."/>
            <person name="Delwiche C.F."/>
            <person name="Petrasek J."/>
            <person name="Van de Peer Y."/>
            <person name="Friml J."/>
            <person name="Beilby M."/>
            <person name="Dolan L."/>
            <person name="Kohara Y."/>
            <person name="Sugano S."/>
            <person name="Fujiyama A."/>
            <person name="Delaux P.-M."/>
            <person name="Quint M."/>
            <person name="TheiBen G."/>
            <person name="Hagemann M."/>
            <person name="Harholt J."/>
            <person name="Dunand C."/>
            <person name="Zachgo S."/>
            <person name="Langdale J."/>
            <person name="Maumus F."/>
            <person name="Straeten D.V.D."/>
            <person name="Gould S.B."/>
            <person name="Rensing S.A."/>
        </authorList>
    </citation>
    <scope>NUCLEOTIDE SEQUENCE [LARGE SCALE GENOMIC DNA]</scope>
    <source>
        <strain evidence="9 10">S276</strain>
    </source>
</reference>
<comment type="caution">
    <text evidence="9">The sequence shown here is derived from an EMBL/GenBank/DDBJ whole genome shotgun (WGS) entry which is preliminary data.</text>
</comment>
<evidence type="ECO:0000256" key="2">
    <source>
        <dbReference type="ARBA" id="ARBA00004123"/>
    </source>
</evidence>
<evidence type="ECO:0000256" key="4">
    <source>
        <dbReference type="ARBA" id="ARBA00022722"/>
    </source>
</evidence>
<dbReference type="Proteomes" id="UP000265515">
    <property type="component" value="Unassembled WGS sequence"/>
</dbReference>
<name>A0A388LFI6_CHABU</name>
<gene>
    <name evidence="9" type="ORF">CBR_g31583</name>
</gene>
<keyword evidence="4" id="KW-0540">Nuclease</keyword>
<keyword evidence="5" id="KW-0479">Metal-binding</keyword>
<evidence type="ECO:0000256" key="1">
    <source>
        <dbReference type="ARBA" id="ARBA00001968"/>
    </source>
</evidence>
<sequence>MRQRTGGTWQDLRVCDDATDDYFREKLRMSRRMFMEITEGCAPHLQRQVTFYREPLQPEQIVAYALYRWATGESYDNSTSSFRMGRGSGVRAMRDVTTAMLRVYGDKISWATGVRKHVVLGAFLDKGFSNSHGAVDCTHIYVGKPANAPSENYFDRKHCFSVIAQVVVDLDLRVLDVFVGYPGSCHDIWVIHLSSLSRHAEEGTMFRGPPVMLPGGVRTNGYILGDNGYPPSEWTVVPYEGINQHPDEESFDTKEKVARGAVERAFGRLKGMWRLSLRSHKTNLSTAAVHGRLHSPQHPARCGYRV</sequence>
<dbReference type="GO" id="GO:0016787">
    <property type="term" value="F:hydrolase activity"/>
    <property type="evidence" value="ECO:0007669"/>
    <property type="project" value="UniProtKB-KW"/>
</dbReference>
<organism evidence="9 10">
    <name type="scientific">Chara braunii</name>
    <name type="common">Braun's stonewort</name>
    <dbReference type="NCBI Taxonomy" id="69332"/>
    <lineage>
        <taxon>Eukaryota</taxon>
        <taxon>Viridiplantae</taxon>
        <taxon>Streptophyta</taxon>
        <taxon>Charophyceae</taxon>
        <taxon>Charales</taxon>
        <taxon>Characeae</taxon>
        <taxon>Chara</taxon>
    </lineage>
</organism>
<dbReference type="InterPro" id="IPR045249">
    <property type="entry name" value="HARBI1-like"/>
</dbReference>
<dbReference type="Gramene" id="GBG81027">
    <property type="protein sequence ID" value="GBG81027"/>
    <property type="gene ID" value="CBR_g31583"/>
</dbReference>
<evidence type="ECO:0000256" key="6">
    <source>
        <dbReference type="ARBA" id="ARBA00022801"/>
    </source>
</evidence>
<evidence type="ECO:0000256" key="5">
    <source>
        <dbReference type="ARBA" id="ARBA00022723"/>
    </source>
</evidence>
<evidence type="ECO:0000256" key="7">
    <source>
        <dbReference type="ARBA" id="ARBA00023242"/>
    </source>
</evidence>
<dbReference type="GO" id="GO:0005634">
    <property type="term" value="C:nucleus"/>
    <property type="evidence" value="ECO:0007669"/>
    <property type="project" value="UniProtKB-SubCell"/>
</dbReference>
<comment type="similarity">
    <text evidence="3">Belongs to the HARBI1 family.</text>
</comment>
<evidence type="ECO:0000313" key="9">
    <source>
        <dbReference type="EMBL" id="GBG81027.1"/>
    </source>
</evidence>
<keyword evidence="10" id="KW-1185">Reference proteome</keyword>
<dbReference type="Pfam" id="PF13359">
    <property type="entry name" value="DDE_Tnp_4"/>
    <property type="match status" value="1"/>
</dbReference>
<dbReference type="AlphaFoldDB" id="A0A388LFI6"/>
<dbReference type="InterPro" id="IPR027806">
    <property type="entry name" value="HARBI1_dom"/>
</dbReference>
<protein>
    <recommendedName>
        <fullName evidence="8">DDE Tnp4 domain-containing protein</fullName>
    </recommendedName>
</protein>
<dbReference type="PANTHER" id="PTHR22930">
    <property type="match status" value="1"/>
</dbReference>
<evidence type="ECO:0000259" key="8">
    <source>
        <dbReference type="Pfam" id="PF13359"/>
    </source>
</evidence>
<comment type="cofactor">
    <cofactor evidence="1">
        <name>a divalent metal cation</name>
        <dbReference type="ChEBI" id="CHEBI:60240"/>
    </cofactor>
</comment>
<keyword evidence="7" id="KW-0539">Nucleus</keyword>
<evidence type="ECO:0000256" key="3">
    <source>
        <dbReference type="ARBA" id="ARBA00006958"/>
    </source>
</evidence>
<comment type="subcellular location">
    <subcellularLocation>
        <location evidence="2">Nucleus</location>
    </subcellularLocation>
</comment>
<dbReference type="GO" id="GO:0046872">
    <property type="term" value="F:metal ion binding"/>
    <property type="evidence" value="ECO:0007669"/>
    <property type="project" value="UniProtKB-KW"/>
</dbReference>
<dbReference type="OrthoDB" id="8191395at2759"/>
<keyword evidence="6" id="KW-0378">Hydrolase</keyword>
<accession>A0A388LFI6</accession>
<dbReference type="PANTHER" id="PTHR22930:SF85">
    <property type="entry name" value="GH03217P-RELATED"/>
    <property type="match status" value="1"/>
</dbReference>